<dbReference type="SUPFAM" id="SSF53474">
    <property type="entry name" value="alpha/beta-Hydrolases"/>
    <property type="match status" value="1"/>
</dbReference>
<dbReference type="Gene3D" id="3.40.50.1820">
    <property type="entry name" value="alpha/beta hydrolase"/>
    <property type="match status" value="1"/>
</dbReference>
<dbReference type="Proteomes" id="UP001610563">
    <property type="component" value="Unassembled WGS sequence"/>
</dbReference>
<proteinExistence type="predicted"/>
<protein>
    <submittedName>
        <fullName evidence="2">Alpha/beta hydrolase family-domain-containing protein</fullName>
    </submittedName>
</protein>
<accession>A0ABR4G6L4</accession>
<keyword evidence="3" id="KW-1185">Reference proteome</keyword>
<comment type="caution">
    <text evidence="2">The sequence shown here is derived from an EMBL/GenBank/DDBJ whole genome shotgun (WGS) entry which is preliminary data.</text>
</comment>
<evidence type="ECO:0000313" key="2">
    <source>
        <dbReference type="EMBL" id="KAL2794666.1"/>
    </source>
</evidence>
<reference evidence="2 3" key="1">
    <citation type="submission" date="2024-07" db="EMBL/GenBank/DDBJ databases">
        <title>Section-level genome sequencing and comparative genomics of Aspergillus sections Usti and Cavernicolus.</title>
        <authorList>
            <consortium name="Lawrence Berkeley National Laboratory"/>
            <person name="Nybo J.L."/>
            <person name="Vesth T.C."/>
            <person name="Theobald S."/>
            <person name="Frisvad J.C."/>
            <person name="Larsen T.O."/>
            <person name="Kjaerboelling I."/>
            <person name="Rothschild-Mancinelli K."/>
            <person name="Lyhne E.K."/>
            <person name="Kogle M.E."/>
            <person name="Barry K."/>
            <person name="Clum A."/>
            <person name="Na H."/>
            <person name="Ledsgaard L."/>
            <person name="Lin J."/>
            <person name="Lipzen A."/>
            <person name="Kuo A."/>
            <person name="Riley R."/>
            <person name="Mondo S."/>
            <person name="Labutti K."/>
            <person name="Haridas S."/>
            <person name="Pangalinan J."/>
            <person name="Salamov A.A."/>
            <person name="Simmons B.A."/>
            <person name="Magnuson J.K."/>
            <person name="Chen J."/>
            <person name="Drula E."/>
            <person name="Henrissat B."/>
            <person name="Wiebenga A."/>
            <person name="Lubbers R.J."/>
            <person name="Gomes A.C."/>
            <person name="Makela M.R."/>
            <person name="Stajich J."/>
            <person name="Grigoriev I.V."/>
            <person name="Mortensen U.H."/>
            <person name="De Vries R.P."/>
            <person name="Baker S.E."/>
            <person name="Andersen M.R."/>
        </authorList>
    </citation>
    <scope>NUCLEOTIDE SEQUENCE [LARGE SCALE GENOMIC DNA]</scope>
    <source>
        <strain evidence="2 3">CBS 209.92</strain>
    </source>
</reference>
<dbReference type="EMBL" id="JBFTWV010000042">
    <property type="protein sequence ID" value="KAL2794666.1"/>
    <property type="molecule type" value="Genomic_DNA"/>
</dbReference>
<sequence>MASAKFKVIEHTIPCQSIREYHRAVKPNTPASALRLSVKQYIPLRENTTPGPDDVTIIAGHANGIPKECYEPLFEELLSSSSTKFNIKAIWFADCAHQGASGVLNERVLGDDPSWFDYSRDLLLMVNHFRNEIQPPIVGTAHSFSCAQFIHLSITHPSLFQSLILLEPTIQSEPPIHLGGRNPALWASTRRDRWTSREDAGKYIRGHPYWRSWDARCVEGYVRFGLRPVAMENGEGDGDGKGNGAVTLTTSNAQEAWTFLRFNGAVPSPSPSPSRGKTGIDTSTSTRDTNQAIDAKADFHASAPWPALAYELLPYIRPTVLYIFGSKSQMNVPARRAEKLQRTGIGHGGSGGAIAGSNVVRAEVLEGASHMLPLERVAETAGVVAGWVGEQVEVFRAERGFWEGFDGAIKSEEKEGVLGLSERWMRDVREPLGSVGRGRGRVGKAKL</sequence>
<keyword evidence="2" id="KW-0378">Hydrolase</keyword>
<evidence type="ECO:0000313" key="3">
    <source>
        <dbReference type="Proteomes" id="UP001610563"/>
    </source>
</evidence>
<name>A0ABR4G6L4_9EURO</name>
<dbReference type="InterPro" id="IPR029058">
    <property type="entry name" value="AB_hydrolase_fold"/>
</dbReference>
<gene>
    <name evidence="2" type="ORF">BJX66DRAFT_337630</name>
</gene>
<feature type="region of interest" description="Disordered" evidence="1">
    <location>
        <begin position="264"/>
        <end position="287"/>
    </location>
</feature>
<dbReference type="GO" id="GO:0016787">
    <property type="term" value="F:hydrolase activity"/>
    <property type="evidence" value="ECO:0007669"/>
    <property type="project" value="UniProtKB-KW"/>
</dbReference>
<evidence type="ECO:0000256" key="1">
    <source>
        <dbReference type="SAM" id="MobiDB-lite"/>
    </source>
</evidence>
<organism evidence="2 3">
    <name type="scientific">Aspergillus keveii</name>
    <dbReference type="NCBI Taxonomy" id="714993"/>
    <lineage>
        <taxon>Eukaryota</taxon>
        <taxon>Fungi</taxon>
        <taxon>Dikarya</taxon>
        <taxon>Ascomycota</taxon>
        <taxon>Pezizomycotina</taxon>
        <taxon>Eurotiomycetes</taxon>
        <taxon>Eurotiomycetidae</taxon>
        <taxon>Eurotiales</taxon>
        <taxon>Aspergillaceae</taxon>
        <taxon>Aspergillus</taxon>
        <taxon>Aspergillus subgen. Nidulantes</taxon>
    </lineage>
</organism>